<keyword evidence="3" id="KW-1185">Reference proteome</keyword>
<dbReference type="EMBL" id="KN825116">
    <property type="protein sequence ID" value="KIK94326.1"/>
    <property type="molecule type" value="Genomic_DNA"/>
</dbReference>
<proteinExistence type="predicted"/>
<evidence type="ECO:0008006" key="4">
    <source>
        <dbReference type="Google" id="ProtNLM"/>
    </source>
</evidence>
<accession>A0A0D0DWM4</accession>
<dbReference type="InParanoid" id="A0A0D0DWM4"/>
<evidence type="ECO:0000313" key="2">
    <source>
        <dbReference type="EMBL" id="KIK94326.1"/>
    </source>
</evidence>
<dbReference type="OrthoDB" id="3647690at2759"/>
<dbReference type="AlphaFoldDB" id="A0A0D0DWM4"/>
<keyword evidence="1" id="KW-0175">Coiled coil</keyword>
<dbReference type="STRING" id="930991.A0A0D0DWM4"/>
<dbReference type="Proteomes" id="UP000054538">
    <property type="component" value="Unassembled WGS sequence"/>
</dbReference>
<evidence type="ECO:0000313" key="3">
    <source>
        <dbReference type="Proteomes" id="UP000054538"/>
    </source>
</evidence>
<feature type="coiled-coil region" evidence="1">
    <location>
        <begin position="138"/>
        <end position="200"/>
    </location>
</feature>
<protein>
    <recommendedName>
        <fullName evidence="4">C2H2-type domain-containing protein</fullName>
    </recommendedName>
</protein>
<evidence type="ECO:0000256" key="1">
    <source>
        <dbReference type="SAM" id="Coils"/>
    </source>
</evidence>
<reference evidence="2 3" key="1">
    <citation type="submission" date="2014-04" db="EMBL/GenBank/DDBJ databases">
        <authorList>
            <consortium name="DOE Joint Genome Institute"/>
            <person name="Kuo A."/>
            <person name="Kohler A."/>
            <person name="Jargeat P."/>
            <person name="Nagy L.G."/>
            <person name="Floudas D."/>
            <person name="Copeland A."/>
            <person name="Barry K.W."/>
            <person name="Cichocki N."/>
            <person name="Veneault-Fourrey C."/>
            <person name="LaButti K."/>
            <person name="Lindquist E.A."/>
            <person name="Lipzen A."/>
            <person name="Lundell T."/>
            <person name="Morin E."/>
            <person name="Murat C."/>
            <person name="Sun H."/>
            <person name="Tunlid A."/>
            <person name="Henrissat B."/>
            <person name="Grigoriev I.V."/>
            <person name="Hibbett D.S."/>
            <person name="Martin F."/>
            <person name="Nordberg H.P."/>
            <person name="Cantor M.N."/>
            <person name="Hua S.X."/>
        </authorList>
    </citation>
    <scope>NUCLEOTIDE SEQUENCE [LARGE SCALE GENOMIC DNA]</scope>
    <source>
        <strain evidence="2 3">Ve08.2h10</strain>
    </source>
</reference>
<dbReference type="HOGENOM" id="CLU_067016_0_0_1"/>
<name>A0A0D0DWM4_9AGAM</name>
<sequence>MKERVKIIENTDQVVEELAVLRRQRDEHNQDRIMWDTDREKWEADRAAWAEEKVGWESERTALREEREGLTRSIAELTASVEVWRAAKVSADKDRDFFREQYAQASAFVGSVSEENLELEKKAKIAEGQAQEGVAMIKALFENRVKALQDDIQRWKSLAELLQEKDNRTNDMIRLRAAEAPELEERCRRFTDENNSLETDLRKLGRAQQRVTVQRNKLYREVSMLKKERASLKFKISQLVKATGNSTQETSNFVTEDQTLLSPEGPEIMDPNDMEIMSVSLPELPELSFDDTWFPCMWRPYFRDRCQQIFDSKEDLERHLQEHLRNLTQL</sequence>
<reference evidence="3" key="2">
    <citation type="submission" date="2015-01" db="EMBL/GenBank/DDBJ databases">
        <title>Evolutionary Origins and Diversification of the Mycorrhizal Mutualists.</title>
        <authorList>
            <consortium name="DOE Joint Genome Institute"/>
            <consortium name="Mycorrhizal Genomics Consortium"/>
            <person name="Kohler A."/>
            <person name="Kuo A."/>
            <person name="Nagy L.G."/>
            <person name="Floudas D."/>
            <person name="Copeland A."/>
            <person name="Barry K.W."/>
            <person name="Cichocki N."/>
            <person name="Veneault-Fourrey C."/>
            <person name="LaButti K."/>
            <person name="Lindquist E.A."/>
            <person name="Lipzen A."/>
            <person name="Lundell T."/>
            <person name="Morin E."/>
            <person name="Murat C."/>
            <person name="Riley R."/>
            <person name="Ohm R."/>
            <person name="Sun H."/>
            <person name="Tunlid A."/>
            <person name="Henrissat B."/>
            <person name="Grigoriev I.V."/>
            <person name="Hibbett D.S."/>
            <person name="Martin F."/>
        </authorList>
    </citation>
    <scope>NUCLEOTIDE SEQUENCE [LARGE SCALE GENOMIC DNA]</scope>
    <source>
        <strain evidence="3">Ve08.2h10</strain>
    </source>
</reference>
<gene>
    <name evidence="2" type="ORF">PAXRUDRAFT_457755</name>
</gene>
<organism evidence="2 3">
    <name type="scientific">Paxillus rubicundulus Ve08.2h10</name>
    <dbReference type="NCBI Taxonomy" id="930991"/>
    <lineage>
        <taxon>Eukaryota</taxon>
        <taxon>Fungi</taxon>
        <taxon>Dikarya</taxon>
        <taxon>Basidiomycota</taxon>
        <taxon>Agaricomycotina</taxon>
        <taxon>Agaricomycetes</taxon>
        <taxon>Agaricomycetidae</taxon>
        <taxon>Boletales</taxon>
        <taxon>Paxilineae</taxon>
        <taxon>Paxillaceae</taxon>
        <taxon>Paxillus</taxon>
    </lineage>
</organism>